<dbReference type="Gene3D" id="2.120.10.30">
    <property type="entry name" value="TolB, C-terminal domain"/>
    <property type="match status" value="1"/>
</dbReference>
<dbReference type="PROSITE" id="PS51318">
    <property type="entry name" value="TAT"/>
    <property type="match status" value="1"/>
</dbReference>
<dbReference type="InterPro" id="IPR011042">
    <property type="entry name" value="6-blade_b-propeller_TolB-like"/>
</dbReference>
<evidence type="ECO:0000256" key="1">
    <source>
        <dbReference type="ARBA" id="ARBA00022801"/>
    </source>
</evidence>
<dbReference type="InterPro" id="IPR051262">
    <property type="entry name" value="SMP-30/CGR1_Lactonase"/>
</dbReference>
<dbReference type="InterPro" id="IPR013658">
    <property type="entry name" value="SGL"/>
</dbReference>
<accession>A0A643K2P3</accession>
<evidence type="ECO:0000259" key="3">
    <source>
        <dbReference type="Pfam" id="PF08450"/>
    </source>
</evidence>
<dbReference type="PANTHER" id="PTHR47572:SF4">
    <property type="entry name" value="LACTONASE DRP35"/>
    <property type="match status" value="1"/>
</dbReference>
<name>A0A643K2P3_9EURY</name>
<dbReference type="RefSeq" id="WP_151139085.1">
    <property type="nucleotide sequence ID" value="NZ_VZUS01000001.1"/>
</dbReference>
<dbReference type="GO" id="GO:0016787">
    <property type="term" value="F:hydrolase activity"/>
    <property type="evidence" value="ECO:0007669"/>
    <property type="project" value="UniProtKB-KW"/>
</dbReference>
<feature type="region of interest" description="Disordered" evidence="2">
    <location>
        <begin position="311"/>
        <end position="374"/>
    </location>
</feature>
<feature type="compositionally biased region" description="Basic and acidic residues" evidence="2">
    <location>
        <begin position="331"/>
        <end position="353"/>
    </location>
</feature>
<organism evidence="4">
    <name type="scientific">Haloferax sp. CBA1149</name>
    <dbReference type="NCBI Taxonomy" id="2650753"/>
    <lineage>
        <taxon>Archaea</taxon>
        <taxon>Methanobacteriati</taxon>
        <taxon>Methanobacteriota</taxon>
        <taxon>Stenosarchaea group</taxon>
        <taxon>Halobacteria</taxon>
        <taxon>Halobacteriales</taxon>
        <taxon>Haloferacaceae</taxon>
        <taxon>Haloferax</taxon>
    </lineage>
</organism>
<keyword evidence="1" id="KW-0378">Hydrolase</keyword>
<feature type="compositionally biased region" description="Acidic residues" evidence="2">
    <location>
        <begin position="312"/>
        <end position="330"/>
    </location>
</feature>
<dbReference type="PANTHER" id="PTHR47572">
    <property type="entry name" value="LIPOPROTEIN-RELATED"/>
    <property type="match status" value="1"/>
</dbReference>
<dbReference type="Pfam" id="PF08450">
    <property type="entry name" value="SGL"/>
    <property type="match status" value="1"/>
</dbReference>
<dbReference type="PROSITE" id="PS51257">
    <property type="entry name" value="PROKAR_LIPOPROTEIN"/>
    <property type="match status" value="1"/>
</dbReference>
<dbReference type="AlphaFoldDB" id="A0A643K2P3"/>
<dbReference type="InterPro" id="IPR006311">
    <property type="entry name" value="TAT_signal"/>
</dbReference>
<evidence type="ECO:0000313" key="4">
    <source>
        <dbReference type="EMBL" id="KAB1188917.1"/>
    </source>
</evidence>
<proteinExistence type="predicted"/>
<reference evidence="4" key="1">
    <citation type="submission" date="2019-09" db="EMBL/GenBank/DDBJ databases">
        <title>Genomic analysis of Haloferax sp. CBA1149.</title>
        <authorList>
            <person name="Roh S.W."/>
        </authorList>
    </citation>
    <scope>NUCLEOTIDE SEQUENCE</scope>
    <source>
        <strain evidence="4">CBA1149</strain>
    </source>
</reference>
<evidence type="ECO:0000256" key="2">
    <source>
        <dbReference type="SAM" id="MobiDB-lite"/>
    </source>
</evidence>
<sequence length="410" mass="43257">MTLFTSRRTMLKALGVGGMTLAAGCLAASEPTTAATQVQSDDTAVGQLELLYEFARPTPQMTFPGELPENVAIDASGNKYVSIASLGHVWKFGPDNELEQPNAAEGVPPFAVFPVSGTFLVGTIGLEVDADGTVYVCFASDFDKLEEDPGESATNGIWTVKEGEAPELFAEITPLAAGALTFPNDLVLFDDSLLVTDSLSGVVWQVRKDEATVWSDSPLLAGGEDFGADGIQVSRDGATVYVTNIARGSIVAIPVNEDGTAGEASVFVDGLAGPDGLAMDVDGNLYVADNRGNQIVRVSPDANVEVLAQNDGQDDEDTDDDGEQEQNGDQDQDRDRDGDQDGEQDQDRDRDQDCVTEDGAPVLDSPADVTFGTTEGEETSVFIVNLAFSADPKPSLMKLDVGIQGFPATE</sequence>
<dbReference type="SUPFAM" id="SSF63829">
    <property type="entry name" value="Calcium-dependent phosphotriesterase"/>
    <property type="match status" value="1"/>
</dbReference>
<feature type="domain" description="SMP-30/Gluconolactonase/LRE-like region" evidence="3">
    <location>
        <begin position="229"/>
        <end position="302"/>
    </location>
</feature>
<dbReference type="EMBL" id="VZUS01000001">
    <property type="protein sequence ID" value="KAB1188917.1"/>
    <property type="molecule type" value="Genomic_DNA"/>
</dbReference>
<protein>
    <recommendedName>
        <fullName evidence="3">SMP-30/Gluconolactonase/LRE-like region domain-containing protein</fullName>
    </recommendedName>
</protein>
<comment type="caution">
    <text evidence="4">The sequence shown here is derived from an EMBL/GenBank/DDBJ whole genome shotgun (WGS) entry which is preliminary data.</text>
</comment>
<gene>
    <name evidence="4" type="ORF">Hfx1149_13095</name>
</gene>